<reference evidence="2 3" key="1">
    <citation type="submission" date="2018-10" db="EMBL/GenBank/DDBJ databases">
        <title>Cohnella sp. M2MS4P-1, whole genome shotgun sequence.</title>
        <authorList>
            <person name="Tuo L."/>
        </authorList>
    </citation>
    <scope>NUCLEOTIDE SEQUENCE [LARGE SCALE GENOMIC DNA]</scope>
    <source>
        <strain evidence="2 3">M2MS4P-1</strain>
    </source>
</reference>
<dbReference type="InterPro" id="IPR016181">
    <property type="entry name" value="Acyl_CoA_acyltransferase"/>
</dbReference>
<dbReference type="GO" id="GO:0016747">
    <property type="term" value="F:acyltransferase activity, transferring groups other than amino-acyl groups"/>
    <property type="evidence" value="ECO:0007669"/>
    <property type="project" value="InterPro"/>
</dbReference>
<dbReference type="EMBL" id="RBZM01000007">
    <property type="protein sequence ID" value="RKP51583.1"/>
    <property type="molecule type" value="Genomic_DNA"/>
</dbReference>
<proteinExistence type="predicted"/>
<dbReference type="AlphaFoldDB" id="A0A494XVG7"/>
<name>A0A494XVG7_9BACL</name>
<comment type="caution">
    <text evidence="2">The sequence shown here is derived from an EMBL/GenBank/DDBJ whole genome shotgun (WGS) entry which is preliminary data.</text>
</comment>
<organism evidence="2 3">
    <name type="scientific">Cohnella endophytica</name>
    <dbReference type="NCBI Taxonomy" id="2419778"/>
    <lineage>
        <taxon>Bacteria</taxon>
        <taxon>Bacillati</taxon>
        <taxon>Bacillota</taxon>
        <taxon>Bacilli</taxon>
        <taxon>Bacillales</taxon>
        <taxon>Paenibacillaceae</taxon>
        <taxon>Cohnella</taxon>
    </lineage>
</organism>
<dbReference type="PROSITE" id="PS51186">
    <property type="entry name" value="GNAT"/>
    <property type="match status" value="1"/>
</dbReference>
<gene>
    <name evidence="2" type="ORF">D7Z26_17530</name>
</gene>
<dbReference type="OrthoDB" id="3174529at2"/>
<dbReference type="SUPFAM" id="SSF55729">
    <property type="entry name" value="Acyl-CoA N-acyltransferases (Nat)"/>
    <property type="match status" value="1"/>
</dbReference>
<keyword evidence="3" id="KW-1185">Reference proteome</keyword>
<evidence type="ECO:0000313" key="3">
    <source>
        <dbReference type="Proteomes" id="UP000282076"/>
    </source>
</evidence>
<feature type="domain" description="N-acetyltransferase" evidence="1">
    <location>
        <begin position="132"/>
        <end position="269"/>
    </location>
</feature>
<sequence length="269" mass="29902">MLQKFEANDSVLNGDKFIADEVPYNLVLRISEFENSTRLKTPDDTLIFVQSGGNNAWLWVSPHFGEERKNDLMRELADHLKATGLPGVNSDPETAKRFAQAYSEASGVSYRTHMGLESYSCPELRKPVGVQGSFRKATKQDVATVAEFFAGFSEGAHGVTVDTASQIPKAEGAIDMGNLYLWIFDQRPVSMANIAHRSQRHARINAVYTPSAYRKNGYASAIVAELCSILESERLVPMLYADLTNPDANKVYRKIGFVENGRIADIKFK</sequence>
<dbReference type="Proteomes" id="UP000282076">
    <property type="component" value="Unassembled WGS sequence"/>
</dbReference>
<dbReference type="InterPro" id="IPR000182">
    <property type="entry name" value="GNAT_dom"/>
</dbReference>
<dbReference type="RefSeq" id="WP_120978283.1">
    <property type="nucleotide sequence ID" value="NZ_RBZM01000007.1"/>
</dbReference>
<dbReference type="Pfam" id="PF00583">
    <property type="entry name" value="Acetyltransf_1"/>
    <property type="match status" value="1"/>
</dbReference>
<dbReference type="Gene3D" id="3.40.630.30">
    <property type="match status" value="1"/>
</dbReference>
<keyword evidence="2" id="KW-0808">Transferase</keyword>
<protein>
    <submittedName>
        <fullName evidence="2">GNAT family N-acetyltransferase</fullName>
    </submittedName>
</protein>
<evidence type="ECO:0000259" key="1">
    <source>
        <dbReference type="PROSITE" id="PS51186"/>
    </source>
</evidence>
<accession>A0A494XVG7</accession>
<evidence type="ECO:0000313" key="2">
    <source>
        <dbReference type="EMBL" id="RKP51583.1"/>
    </source>
</evidence>